<evidence type="ECO:0000313" key="3">
    <source>
        <dbReference type="Proteomes" id="UP000007797"/>
    </source>
</evidence>
<accession>F4PVD7</accession>
<proteinExistence type="predicted"/>
<gene>
    <name evidence="2" type="ORF">DFA_07061</name>
</gene>
<feature type="region of interest" description="Disordered" evidence="1">
    <location>
        <begin position="46"/>
        <end position="142"/>
    </location>
</feature>
<reference evidence="3" key="1">
    <citation type="journal article" date="2011" name="Genome Res.">
        <title>Phylogeny-wide analysis of social amoeba genomes highlights ancient origins for complex intercellular communication.</title>
        <authorList>
            <person name="Heidel A.J."/>
            <person name="Lawal H.M."/>
            <person name="Felder M."/>
            <person name="Schilde C."/>
            <person name="Helps N.R."/>
            <person name="Tunggal B."/>
            <person name="Rivero F."/>
            <person name="John U."/>
            <person name="Schleicher M."/>
            <person name="Eichinger L."/>
            <person name="Platzer M."/>
            <person name="Noegel A.A."/>
            <person name="Schaap P."/>
            <person name="Gloeckner G."/>
        </authorList>
    </citation>
    <scope>NUCLEOTIDE SEQUENCE [LARGE SCALE GENOMIC DNA]</scope>
    <source>
        <strain evidence="3">SH3</strain>
    </source>
</reference>
<organism evidence="2 3">
    <name type="scientific">Cavenderia fasciculata</name>
    <name type="common">Slime mold</name>
    <name type="synonym">Dictyostelium fasciculatum</name>
    <dbReference type="NCBI Taxonomy" id="261658"/>
    <lineage>
        <taxon>Eukaryota</taxon>
        <taxon>Amoebozoa</taxon>
        <taxon>Evosea</taxon>
        <taxon>Eumycetozoa</taxon>
        <taxon>Dictyostelia</taxon>
        <taxon>Acytosteliales</taxon>
        <taxon>Cavenderiaceae</taxon>
        <taxon>Cavenderia</taxon>
    </lineage>
</organism>
<dbReference type="KEGG" id="dfa:DFA_07061"/>
<dbReference type="Proteomes" id="UP000007797">
    <property type="component" value="Unassembled WGS sequence"/>
</dbReference>
<sequence length="262" mass="31547">MPSVKDEYTQDQLLNMLYKEVTTIAIGLNLPCNGKKDEIVQRIIDLQSKSNKKEEEEEEEESDEDEQEKKVTSKLGKINIKQVKEEDEEEEDEEEEEEEEEEHQEEEEEEEELSEFEEIEQDWISDQEESEEESEGEEDRKWKSNILPRDYLPKHLADLPLVRNSKLIQRYLTNPARLNKLKRFIPEVWFDNMMGSDGAEALYEDGLHKLHPRIAFIYHVHREQFNDGTCELEDSMIKKIRRDEINYHNDDWWMEIYKQYNK</sequence>
<feature type="compositionally biased region" description="Acidic residues" evidence="1">
    <location>
        <begin position="85"/>
        <end position="137"/>
    </location>
</feature>
<protein>
    <recommendedName>
        <fullName evidence="4">SAP domain-containing protein</fullName>
    </recommendedName>
</protein>
<keyword evidence="3" id="KW-1185">Reference proteome</keyword>
<dbReference type="RefSeq" id="XP_004366934.1">
    <property type="nucleotide sequence ID" value="XM_004366877.1"/>
</dbReference>
<dbReference type="AlphaFoldDB" id="F4PVD7"/>
<evidence type="ECO:0008006" key="4">
    <source>
        <dbReference type="Google" id="ProtNLM"/>
    </source>
</evidence>
<dbReference type="STRING" id="1054147.F4PVD7"/>
<dbReference type="GeneID" id="14872186"/>
<feature type="compositionally biased region" description="Acidic residues" evidence="1">
    <location>
        <begin position="55"/>
        <end position="66"/>
    </location>
</feature>
<name>F4PVD7_CACFS</name>
<evidence type="ECO:0000313" key="2">
    <source>
        <dbReference type="EMBL" id="EGG19951.1"/>
    </source>
</evidence>
<dbReference type="EMBL" id="GL883013">
    <property type="protein sequence ID" value="EGG19951.1"/>
    <property type="molecule type" value="Genomic_DNA"/>
</dbReference>
<evidence type="ECO:0000256" key="1">
    <source>
        <dbReference type="SAM" id="MobiDB-lite"/>
    </source>
</evidence>